<accession>A0AAV2S8W9</accession>
<organism evidence="2 3">
    <name type="scientific">Meganyctiphanes norvegica</name>
    <name type="common">Northern krill</name>
    <name type="synonym">Thysanopoda norvegica</name>
    <dbReference type="NCBI Taxonomy" id="48144"/>
    <lineage>
        <taxon>Eukaryota</taxon>
        <taxon>Metazoa</taxon>
        <taxon>Ecdysozoa</taxon>
        <taxon>Arthropoda</taxon>
        <taxon>Crustacea</taxon>
        <taxon>Multicrustacea</taxon>
        <taxon>Malacostraca</taxon>
        <taxon>Eumalacostraca</taxon>
        <taxon>Eucarida</taxon>
        <taxon>Euphausiacea</taxon>
        <taxon>Euphausiidae</taxon>
        <taxon>Meganyctiphanes</taxon>
    </lineage>
</organism>
<dbReference type="Proteomes" id="UP001497623">
    <property type="component" value="Unassembled WGS sequence"/>
</dbReference>
<keyword evidence="1" id="KW-0732">Signal</keyword>
<comment type="caution">
    <text evidence="2">The sequence shown here is derived from an EMBL/GenBank/DDBJ whole genome shotgun (WGS) entry which is preliminary data.</text>
</comment>
<dbReference type="EMBL" id="CAXKWB010053498">
    <property type="protein sequence ID" value="CAL4174392.1"/>
    <property type="molecule type" value="Genomic_DNA"/>
</dbReference>
<feature type="signal peptide" evidence="1">
    <location>
        <begin position="1"/>
        <end position="22"/>
    </location>
</feature>
<name>A0AAV2S8W9_MEGNR</name>
<dbReference type="AlphaFoldDB" id="A0AAV2S8W9"/>
<keyword evidence="3" id="KW-1185">Reference proteome</keyword>
<sequence length="215" mass="24268">MVFWGVVLVTTAISAAVGLATGDKIPMEALDHQESAIKSTDFGKEKKVQSGTDRHEDLVEVNFTGAVPKASNSGSNFPPINAITNSFWHNNSPYEVPCSLWFEFPVPIRVVKYSFTSRFRPNDPVELTVTDGPSKYSFWGSNHYDCSQETSRVVLHEDNFGTPFKITNKPKTKRIQHKDFFRCYGFTVTDVPGRIYQDKYIKAVTIGNVHFYSEI</sequence>
<evidence type="ECO:0000313" key="2">
    <source>
        <dbReference type="EMBL" id="CAL4174392.1"/>
    </source>
</evidence>
<reference evidence="2 3" key="1">
    <citation type="submission" date="2024-05" db="EMBL/GenBank/DDBJ databases">
        <authorList>
            <person name="Wallberg A."/>
        </authorList>
    </citation>
    <scope>NUCLEOTIDE SEQUENCE [LARGE SCALE GENOMIC DNA]</scope>
</reference>
<feature type="non-terminal residue" evidence="2">
    <location>
        <position position="215"/>
    </location>
</feature>
<gene>
    <name evidence="2" type="ORF">MNOR_LOCUS34517</name>
</gene>
<protein>
    <submittedName>
        <fullName evidence="2">Uncharacterized protein</fullName>
    </submittedName>
</protein>
<proteinExistence type="predicted"/>
<evidence type="ECO:0000256" key="1">
    <source>
        <dbReference type="SAM" id="SignalP"/>
    </source>
</evidence>
<evidence type="ECO:0000313" key="3">
    <source>
        <dbReference type="Proteomes" id="UP001497623"/>
    </source>
</evidence>
<feature type="chain" id="PRO_5043618173" evidence="1">
    <location>
        <begin position="23"/>
        <end position="215"/>
    </location>
</feature>